<dbReference type="AlphaFoldDB" id="A0A0S7XTJ6"/>
<protein>
    <submittedName>
        <fullName evidence="2">Uncharacterized protein</fullName>
    </submittedName>
</protein>
<keyword evidence="1" id="KW-0472">Membrane</keyword>
<evidence type="ECO:0000313" key="3">
    <source>
        <dbReference type="Proteomes" id="UP000051861"/>
    </source>
</evidence>
<feature type="transmembrane region" description="Helical" evidence="1">
    <location>
        <begin position="107"/>
        <end position="125"/>
    </location>
</feature>
<dbReference type="EMBL" id="LIZX01000100">
    <property type="protein sequence ID" value="KPJ65821.1"/>
    <property type="molecule type" value="Genomic_DNA"/>
</dbReference>
<feature type="transmembrane region" description="Helical" evidence="1">
    <location>
        <begin position="137"/>
        <end position="161"/>
    </location>
</feature>
<keyword evidence="1" id="KW-0812">Transmembrane</keyword>
<feature type="transmembrane region" description="Helical" evidence="1">
    <location>
        <begin position="35"/>
        <end position="54"/>
    </location>
</feature>
<comment type="caution">
    <text evidence="2">The sequence shown here is derived from an EMBL/GenBank/DDBJ whole genome shotgun (WGS) entry which is preliminary data.</text>
</comment>
<gene>
    <name evidence="2" type="ORF">AMJ44_09360</name>
</gene>
<keyword evidence="1" id="KW-1133">Transmembrane helix</keyword>
<feature type="transmembrane region" description="Helical" evidence="1">
    <location>
        <begin position="5"/>
        <end position="23"/>
    </location>
</feature>
<feature type="transmembrane region" description="Helical" evidence="1">
    <location>
        <begin position="181"/>
        <end position="199"/>
    </location>
</feature>
<evidence type="ECO:0000313" key="2">
    <source>
        <dbReference type="EMBL" id="KPJ65821.1"/>
    </source>
</evidence>
<name>A0A0S7XTJ6_UNCSA</name>
<organism evidence="2 3">
    <name type="scientific">candidate division WOR-1 bacterium DG_54_3</name>
    <dbReference type="NCBI Taxonomy" id="1703775"/>
    <lineage>
        <taxon>Bacteria</taxon>
        <taxon>Bacillati</taxon>
        <taxon>Saganbacteria</taxon>
    </lineage>
</organism>
<dbReference type="Proteomes" id="UP000051861">
    <property type="component" value="Unassembled WGS sequence"/>
</dbReference>
<evidence type="ECO:0000256" key="1">
    <source>
        <dbReference type="SAM" id="Phobius"/>
    </source>
</evidence>
<sequence length="209" mass="23365">MRRTLPIAVVAGVGLFMLVQYFIPLEEFETLYEWALDWTMVIGCFAMLLGLYSLTTMMVTKVKRKAPGWGYSLVALAGLFFMVFVGVVPHYQDSLKYGTLFMDIFEYIYIPIQAAMFSLLAFYIASAAYRAFRARTVLATILLVSAIIIMLRLVPLGPLSGINQWLVNFILTVPNMAAKRAFWLGVGLGATATALKIMLGIERGYMGRD</sequence>
<accession>A0A0S7XTJ6</accession>
<reference evidence="2 3" key="1">
    <citation type="journal article" date="2015" name="Microbiome">
        <title>Genomic resolution of linkages in carbon, nitrogen, and sulfur cycling among widespread estuary sediment bacteria.</title>
        <authorList>
            <person name="Baker B.J."/>
            <person name="Lazar C.S."/>
            <person name="Teske A.P."/>
            <person name="Dick G.J."/>
        </authorList>
    </citation>
    <scope>NUCLEOTIDE SEQUENCE [LARGE SCALE GENOMIC DNA]</scope>
    <source>
        <strain evidence="2">DG_54_3</strain>
    </source>
</reference>
<feature type="transmembrane region" description="Helical" evidence="1">
    <location>
        <begin position="66"/>
        <end position="87"/>
    </location>
</feature>
<proteinExistence type="predicted"/>